<keyword evidence="8" id="KW-0694">RNA-binding</keyword>
<organism evidence="12 13">
    <name type="scientific">Littorina saxatilis</name>
    <dbReference type="NCBI Taxonomy" id="31220"/>
    <lineage>
        <taxon>Eukaryota</taxon>
        <taxon>Metazoa</taxon>
        <taxon>Spiralia</taxon>
        <taxon>Lophotrochozoa</taxon>
        <taxon>Mollusca</taxon>
        <taxon>Gastropoda</taxon>
        <taxon>Caenogastropoda</taxon>
        <taxon>Littorinimorpha</taxon>
        <taxon>Littorinoidea</taxon>
        <taxon>Littorinidae</taxon>
        <taxon>Littorina</taxon>
    </lineage>
</organism>
<evidence type="ECO:0000256" key="9">
    <source>
        <dbReference type="ARBA" id="ARBA00022943"/>
    </source>
</evidence>
<dbReference type="InterPro" id="IPR027377">
    <property type="entry name" value="ZAR1/RTP1-5-like_Znf-3CxxC"/>
</dbReference>
<accession>A0AAN9GJF2</accession>
<evidence type="ECO:0000313" key="13">
    <source>
        <dbReference type="Proteomes" id="UP001374579"/>
    </source>
</evidence>
<dbReference type="Proteomes" id="UP001374579">
    <property type="component" value="Unassembled WGS sequence"/>
</dbReference>
<evidence type="ECO:0000256" key="1">
    <source>
        <dbReference type="ARBA" id="ARBA00004496"/>
    </source>
</evidence>
<evidence type="ECO:0000259" key="11">
    <source>
        <dbReference type="SMART" id="SM01328"/>
    </source>
</evidence>
<keyword evidence="7" id="KW-0862">Zinc</keyword>
<comment type="subcellular location">
    <subcellularLocation>
        <location evidence="1">Cytoplasm</location>
    </subcellularLocation>
</comment>
<keyword evidence="13" id="KW-1185">Reference proteome</keyword>
<evidence type="ECO:0000256" key="5">
    <source>
        <dbReference type="ARBA" id="ARBA00022771"/>
    </source>
</evidence>
<dbReference type="SMART" id="SM01328">
    <property type="entry name" value="zf-3CxxC"/>
    <property type="match status" value="1"/>
</dbReference>
<evidence type="ECO:0000313" key="12">
    <source>
        <dbReference type="EMBL" id="KAK7111063.1"/>
    </source>
</evidence>
<proteinExistence type="inferred from homology"/>
<dbReference type="AlphaFoldDB" id="A0AAN9GJF2"/>
<keyword evidence="5" id="KW-0863">Zinc-finger</keyword>
<feature type="domain" description="3CxxC-type" evidence="11">
    <location>
        <begin position="3"/>
        <end position="93"/>
    </location>
</feature>
<evidence type="ECO:0000256" key="2">
    <source>
        <dbReference type="ARBA" id="ARBA00022473"/>
    </source>
</evidence>
<keyword evidence="2" id="KW-0217">Developmental protein</keyword>
<evidence type="ECO:0000256" key="10">
    <source>
        <dbReference type="ARBA" id="ARBA00034699"/>
    </source>
</evidence>
<dbReference type="PANTHER" id="PTHR31054:SF3">
    <property type="entry name" value="ZYGOTE ARREST PROTEIN 1-LIKE"/>
    <property type="match status" value="1"/>
</dbReference>
<evidence type="ECO:0000256" key="3">
    <source>
        <dbReference type="ARBA" id="ARBA00022490"/>
    </source>
</evidence>
<keyword evidence="4" id="KW-0479">Metal-binding</keyword>
<comment type="similarity">
    <text evidence="10">Belongs to the ZAR1 family.</text>
</comment>
<sequence>MERRYGYFRCKDCKKSWESSQVYCKRGTLVVRYQQDCKDCKTPCFPYKTEKMRCSVCGNTDCTCTKDDLDEKRRHVDPNKPHRADLCHKCRDGKPCKKTVCEPCDQTY</sequence>
<keyword evidence="3" id="KW-0963">Cytoplasm</keyword>
<evidence type="ECO:0000256" key="4">
    <source>
        <dbReference type="ARBA" id="ARBA00022723"/>
    </source>
</evidence>
<name>A0AAN9GJF2_9CAEN</name>
<protein>
    <recommendedName>
        <fullName evidence="11">3CxxC-type domain-containing protein</fullName>
    </recommendedName>
</protein>
<dbReference type="Pfam" id="PF13695">
    <property type="entry name" value="Zn_ribbon_3CxxC"/>
    <property type="match status" value="1"/>
</dbReference>
<comment type="caution">
    <text evidence="12">The sequence shown here is derived from an EMBL/GenBank/DDBJ whole genome shotgun (WGS) entry which is preliminary data.</text>
</comment>
<keyword evidence="9" id="KW-0896">Oogenesis</keyword>
<dbReference type="GO" id="GO:0003729">
    <property type="term" value="F:mRNA binding"/>
    <property type="evidence" value="ECO:0007669"/>
    <property type="project" value="UniProtKB-ARBA"/>
</dbReference>
<reference evidence="12 13" key="1">
    <citation type="submission" date="2024-02" db="EMBL/GenBank/DDBJ databases">
        <title>Chromosome-scale genome assembly of the rough periwinkle Littorina saxatilis.</title>
        <authorList>
            <person name="De Jode A."/>
            <person name="Faria R."/>
            <person name="Formenti G."/>
            <person name="Sims Y."/>
            <person name="Smith T.P."/>
            <person name="Tracey A."/>
            <person name="Wood J.M.D."/>
            <person name="Zagrodzka Z.B."/>
            <person name="Johannesson K."/>
            <person name="Butlin R.K."/>
            <person name="Leder E.H."/>
        </authorList>
    </citation>
    <scope>NUCLEOTIDE SEQUENCE [LARGE SCALE GENOMIC DNA]</scope>
    <source>
        <strain evidence="12">Snail1</strain>
        <tissue evidence="12">Muscle</tissue>
    </source>
</reference>
<evidence type="ECO:0000256" key="6">
    <source>
        <dbReference type="ARBA" id="ARBA00022782"/>
    </source>
</evidence>
<dbReference type="GO" id="GO:0008270">
    <property type="term" value="F:zinc ion binding"/>
    <property type="evidence" value="ECO:0007669"/>
    <property type="project" value="UniProtKB-KW"/>
</dbReference>
<dbReference type="InterPro" id="IPR026775">
    <property type="entry name" value="Zar1"/>
</dbReference>
<dbReference type="GO" id="GO:0017148">
    <property type="term" value="P:negative regulation of translation"/>
    <property type="evidence" value="ECO:0007669"/>
    <property type="project" value="UniProtKB-ARBA"/>
</dbReference>
<dbReference type="PANTHER" id="PTHR31054">
    <property type="entry name" value="ZYGOTE ARREST PROTEIN 1-LIKE ISOFORM X1"/>
    <property type="match status" value="1"/>
</dbReference>
<gene>
    <name evidence="12" type="ORF">V1264_014843</name>
</gene>
<dbReference type="GO" id="GO:0006412">
    <property type="term" value="P:translation"/>
    <property type="evidence" value="ECO:0007669"/>
    <property type="project" value="TreeGrafter"/>
</dbReference>
<evidence type="ECO:0000256" key="8">
    <source>
        <dbReference type="ARBA" id="ARBA00022884"/>
    </source>
</evidence>
<keyword evidence="6" id="KW-0221">Differentiation</keyword>
<evidence type="ECO:0000256" key="7">
    <source>
        <dbReference type="ARBA" id="ARBA00022833"/>
    </source>
</evidence>
<dbReference type="GO" id="GO:0005737">
    <property type="term" value="C:cytoplasm"/>
    <property type="evidence" value="ECO:0007669"/>
    <property type="project" value="UniProtKB-SubCell"/>
</dbReference>
<dbReference type="EMBL" id="JBAMIC010000003">
    <property type="protein sequence ID" value="KAK7111063.1"/>
    <property type="molecule type" value="Genomic_DNA"/>
</dbReference>
<dbReference type="GO" id="GO:0048477">
    <property type="term" value="P:oogenesis"/>
    <property type="evidence" value="ECO:0007669"/>
    <property type="project" value="UniProtKB-KW"/>
</dbReference>